<dbReference type="MEROPS" id="S53.010"/>
<dbReference type="EMBL" id="LAEV01000060">
    <property type="protein sequence ID" value="KKA31088.1"/>
    <property type="molecule type" value="Genomic_DNA"/>
</dbReference>
<dbReference type="AlphaFoldDB" id="A0A0F4ZMK9"/>
<dbReference type="Pfam" id="PF09286">
    <property type="entry name" value="Pro-kuma_activ"/>
    <property type="match status" value="1"/>
</dbReference>
<dbReference type="GO" id="GO:0004252">
    <property type="term" value="F:serine-type endopeptidase activity"/>
    <property type="evidence" value="ECO:0007669"/>
    <property type="project" value="UniProtKB-UniRule"/>
</dbReference>
<keyword evidence="11 15" id="KW-0106">Calcium</keyword>
<evidence type="ECO:0000256" key="3">
    <source>
        <dbReference type="ARBA" id="ARBA00004239"/>
    </source>
</evidence>
<comment type="caution">
    <text evidence="19">The sequence shown here is derived from an EMBL/GenBank/DDBJ whole genome shotgun (WGS) entry which is preliminary data.</text>
</comment>
<feature type="region of interest" description="Disordered" evidence="16">
    <location>
        <begin position="332"/>
        <end position="351"/>
    </location>
</feature>
<evidence type="ECO:0000256" key="8">
    <source>
        <dbReference type="ARBA" id="ARBA00022729"/>
    </source>
</evidence>
<organism evidence="19 20">
    <name type="scientific">Thielaviopsis punctulata</name>
    <dbReference type="NCBI Taxonomy" id="72032"/>
    <lineage>
        <taxon>Eukaryota</taxon>
        <taxon>Fungi</taxon>
        <taxon>Dikarya</taxon>
        <taxon>Ascomycota</taxon>
        <taxon>Pezizomycotina</taxon>
        <taxon>Sordariomycetes</taxon>
        <taxon>Hypocreomycetidae</taxon>
        <taxon>Microascales</taxon>
        <taxon>Ceratocystidaceae</taxon>
        <taxon>Thielaviopsis</taxon>
    </lineage>
</organism>
<dbReference type="GO" id="GO:0006508">
    <property type="term" value="P:proteolysis"/>
    <property type="evidence" value="ECO:0007669"/>
    <property type="project" value="UniProtKB-KW"/>
</dbReference>
<gene>
    <name evidence="19" type="ORF">TD95_001787</name>
</gene>
<evidence type="ECO:0000256" key="11">
    <source>
        <dbReference type="ARBA" id="ARBA00022837"/>
    </source>
</evidence>
<dbReference type="Proteomes" id="UP000033483">
    <property type="component" value="Unassembled WGS sequence"/>
</dbReference>
<dbReference type="Gene3D" id="3.40.50.200">
    <property type="entry name" value="Peptidase S8/S53 domain"/>
    <property type="match status" value="1"/>
</dbReference>
<reference evidence="19 20" key="1">
    <citation type="submission" date="2015-03" db="EMBL/GenBank/DDBJ databases">
        <authorList>
            <person name="Radwan O."/>
            <person name="Al-Naeli F.A."/>
            <person name="Rendon G.A."/>
            <person name="Fields C."/>
        </authorList>
    </citation>
    <scope>NUCLEOTIDE SEQUENCE [LARGE SCALE GENOMIC DNA]</scope>
    <source>
        <strain evidence="19">CR-DP1</strain>
    </source>
</reference>
<feature type="signal peptide" evidence="17">
    <location>
        <begin position="1"/>
        <end position="19"/>
    </location>
</feature>
<accession>A0A0F4ZMK9</accession>
<dbReference type="InterPro" id="IPR030400">
    <property type="entry name" value="Sedolisin_dom"/>
</dbReference>
<evidence type="ECO:0000256" key="10">
    <source>
        <dbReference type="ARBA" id="ARBA00022825"/>
    </source>
</evidence>
<dbReference type="SUPFAM" id="SSF54897">
    <property type="entry name" value="Protease propeptides/inhibitors"/>
    <property type="match status" value="1"/>
</dbReference>
<dbReference type="OrthoDB" id="2919105at2759"/>
<dbReference type="PANTHER" id="PTHR14218:SF15">
    <property type="entry name" value="TRIPEPTIDYL-PEPTIDASE 1"/>
    <property type="match status" value="1"/>
</dbReference>
<feature type="binding site" evidence="15">
    <location>
        <position position="574"/>
    </location>
    <ligand>
        <name>Ca(2+)</name>
        <dbReference type="ChEBI" id="CHEBI:29108"/>
    </ligand>
</feature>
<dbReference type="InterPro" id="IPR015366">
    <property type="entry name" value="S53_propep"/>
</dbReference>
<comment type="function">
    <text evidence="2">Secreted tripeptidyl-peptidase which degrades proteins at acidic pHs and is involved in virulence.</text>
</comment>
<evidence type="ECO:0000256" key="13">
    <source>
        <dbReference type="ARBA" id="ARBA00023145"/>
    </source>
</evidence>
<evidence type="ECO:0000256" key="12">
    <source>
        <dbReference type="ARBA" id="ARBA00023026"/>
    </source>
</evidence>
<comment type="cofactor">
    <cofactor evidence="15">
        <name>Ca(2+)</name>
        <dbReference type="ChEBI" id="CHEBI:29108"/>
    </cofactor>
    <text evidence="15">Binds 1 Ca(2+) ion per subunit.</text>
</comment>
<proteinExistence type="predicted"/>
<evidence type="ECO:0000256" key="2">
    <source>
        <dbReference type="ARBA" id="ARBA00002451"/>
    </source>
</evidence>
<dbReference type="GO" id="GO:0008240">
    <property type="term" value="F:tripeptidyl-peptidase activity"/>
    <property type="evidence" value="ECO:0007669"/>
    <property type="project" value="UniProtKB-EC"/>
</dbReference>
<dbReference type="InterPro" id="IPR000209">
    <property type="entry name" value="Peptidase_S8/S53_dom"/>
</dbReference>
<comment type="catalytic activity">
    <reaction evidence="1">
        <text>Release of an N-terminal tripeptide from a polypeptide.</text>
        <dbReference type="EC" id="3.4.14.10"/>
    </reaction>
</comment>
<keyword evidence="9 15" id="KW-0378">Hydrolase</keyword>
<protein>
    <recommendedName>
        <fullName evidence="4">tripeptidyl-peptidase II</fullName>
        <ecNumber evidence="4">3.4.14.10</ecNumber>
    </recommendedName>
</protein>
<dbReference type="CDD" id="cd04056">
    <property type="entry name" value="Peptidases_S53"/>
    <property type="match status" value="1"/>
</dbReference>
<dbReference type="FunFam" id="3.40.50.200:FF:000015">
    <property type="entry name" value="Tripeptidyl peptidase A"/>
    <property type="match status" value="1"/>
</dbReference>
<keyword evidence="12" id="KW-0843">Virulence</keyword>
<dbReference type="SUPFAM" id="SSF52743">
    <property type="entry name" value="Subtilisin-like"/>
    <property type="match status" value="1"/>
</dbReference>
<evidence type="ECO:0000256" key="9">
    <source>
        <dbReference type="ARBA" id="ARBA00022801"/>
    </source>
</evidence>
<feature type="active site" description="Charge relay system" evidence="15">
    <location>
        <position position="314"/>
    </location>
</feature>
<dbReference type="GO" id="GO:0046872">
    <property type="term" value="F:metal ion binding"/>
    <property type="evidence" value="ECO:0007669"/>
    <property type="project" value="UniProtKB-UniRule"/>
</dbReference>
<evidence type="ECO:0000313" key="19">
    <source>
        <dbReference type="EMBL" id="KKA31088.1"/>
    </source>
</evidence>
<evidence type="ECO:0000256" key="15">
    <source>
        <dbReference type="PROSITE-ProRule" id="PRU01032"/>
    </source>
</evidence>
<feature type="domain" description="Peptidase S53" evidence="18">
    <location>
        <begin position="232"/>
        <end position="619"/>
    </location>
</feature>
<evidence type="ECO:0000256" key="4">
    <source>
        <dbReference type="ARBA" id="ARBA00012462"/>
    </source>
</evidence>
<name>A0A0F4ZMK9_9PEZI</name>
<evidence type="ECO:0000256" key="16">
    <source>
        <dbReference type="SAM" id="MobiDB-lite"/>
    </source>
</evidence>
<feature type="binding site" evidence="15">
    <location>
        <position position="597"/>
    </location>
    <ligand>
        <name>Ca(2+)</name>
        <dbReference type="ChEBI" id="CHEBI:29108"/>
    </ligand>
</feature>
<evidence type="ECO:0000256" key="14">
    <source>
        <dbReference type="ARBA" id="ARBA00023180"/>
    </source>
</evidence>
<dbReference type="EC" id="3.4.14.10" evidence="4"/>
<keyword evidence="7 15" id="KW-0479">Metal-binding</keyword>
<dbReference type="PROSITE" id="PS51695">
    <property type="entry name" value="SEDOLISIN"/>
    <property type="match status" value="1"/>
</dbReference>
<dbReference type="CDD" id="cd11377">
    <property type="entry name" value="Pro-peptidase_S53"/>
    <property type="match status" value="1"/>
</dbReference>
<evidence type="ECO:0000256" key="5">
    <source>
        <dbReference type="ARBA" id="ARBA00022525"/>
    </source>
</evidence>
<evidence type="ECO:0000256" key="7">
    <source>
        <dbReference type="ARBA" id="ARBA00022723"/>
    </source>
</evidence>
<dbReference type="SMART" id="SM00944">
    <property type="entry name" value="Pro-kuma_activ"/>
    <property type="match status" value="1"/>
</dbReference>
<feature type="binding site" evidence="15">
    <location>
        <position position="573"/>
    </location>
    <ligand>
        <name>Ca(2+)</name>
        <dbReference type="ChEBI" id="CHEBI:29108"/>
    </ligand>
</feature>
<feature type="binding site" evidence="15">
    <location>
        <position position="599"/>
    </location>
    <ligand>
        <name>Ca(2+)</name>
        <dbReference type="ChEBI" id="CHEBI:29108"/>
    </ligand>
</feature>
<keyword evidence="20" id="KW-1185">Reference proteome</keyword>
<feature type="active site" description="Charge relay system" evidence="15">
    <location>
        <position position="310"/>
    </location>
</feature>
<feature type="chain" id="PRO_5002482804" description="tripeptidyl-peptidase II" evidence="17">
    <location>
        <begin position="20"/>
        <end position="621"/>
    </location>
</feature>
<keyword evidence="14" id="KW-0325">Glycoprotein</keyword>
<evidence type="ECO:0000259" key="18">
    <source>
        <dbReference type="PROSITE" id="PS51695"/>
    </source>
</evidence>
<dbReference type="Pfam" id="PF00082">
    <property type="entry name" value="Peptidase_S8"/>
    <property type="match status" value="1"/>
</dbReference>
<dbReference type="GO" id="GO:0005576">
    <property type="term" value="C:extracellular region"/>
    <property type="evidence" value="ECO:0007669"/>
    <property type="project" value="UniProtKB-SubCell"/>
</dbReference>
<evidence type="ECO:0000256" key="1">
    <source>
        <dbReference type="ARBA" id="ARBA00001910"/>
    </source>
</evidence>
<keyword evidence="8 17" id="KW-0732">Signal</keyword>
<comment type="subcellular location">
    <subcellularLocation>
        <location evidence="3">Secreted</location>
        <location evidence="3">Extracellular space</location>
    </subcellularLocation>
</comment>
<evidence type="ECO:0000256" key="6">
    <source>
        <dbReference type="ARBA" id="ARBA00022670"/>
    </source>
</evidence>
<keyword evidence="10 15" id="KW-0720">Serine protease</keyword>
<evidence type="ECO:0000256" key="17">
    <source>
        <dbReference type="SAM" id="SignalP"/>
    </source>
</evidence>
<keyword evidence="13" id="KW-0865">Zymogen</keyword>
<dbReference type="PANTHER" id="PTHR14218">
    <property type="entry name" value="PROTEASE S8 TRIPEPTIDYL PEPTIDASE I CLN2"/>
    <property type="match status" value="1"/>
</dbReference>
<evidence type="ECO:0000313" key="20">
    <source>
        <dbReference type="Proteomes" id="UP000033483"/>
    </source>
</evidence>
<dbReference type="InterPro" id="IPR050819">
    <property type="entry name" value="Tripeptidyl-peptidase_I"/>
</dbReference>
<keyword evidence="6 15" id="KW-0645">Protease</keyword>
<sequence>MSVSSVLALLVGAASIASALPSATVRTTVERVAELPSGWTLNSRADDASPIKLSFSLRNTEQMTTLKRHIMAASDISSRNYASHLSAAEVTALRAVPEDRIAAVRSWLMDAGVDAGSVSARDDWVHVTATVKQARSLLGADIGLYAFEDEKPRLRTREYSLPQSVAQHVQFVHPVANFMAPPMARERRETARAKRVLRENSEKRAMILGTDKNVHNVEVEAFVASSYVCAREVTPSCLQELYNFSTPLATQSAKAHLGVGGFLEEYPTDEDLADFLKEQMPSLPSSLSNISFTLINGGLNPQSESEAGGEASLDVQYTIPLSYPARVSYLSTGGRGEDIDDDGSTLPTSESENEPYMEFFEALLAMSDEDLPSVLSISYADDEKSVPTAYAEKVCDLMASVTARGVSIMFASGDGGSRGVRYGNCLTNDGTNTRTTTTSFPGSCQWATSVGALDNSAVFTGADFSTGGFSRLFARPSWQDAAVESYISALNGTLSGYYNASGRAMPDVSAVGSDFLINEGGFEGTVYGTSASTPVFASVIVRINQARAMVGKKPVGFLNPALYSDSIKALLTDVTEGTSAGCAWGNTRVSGWPATTGFDCVSGLGAPGDYYKLERAFLALP</sequence>
<keyword evidence="5" id="KW-0964">Secreted</keyword>
<feature type="active site" description="Charge relay system" evidence="15">
    <location>
        <position position="530"/>
    </location>
</feature>
<dbReference type="InterPro" id="IPR036852">
    <property type="entry name" value="Peptidase_S8/S53_dom_sf"/>
</dbReference>